<dbReference type="PANTHER" id="PTHR43303">
    <property type="entry name" value="NADPH DEHYDROGENASE C23G7.10C-RELATED"/>
    <property type="match status" value="1"/>
</dbReference>
<dbReference type="Pfam" id="PF00724">
    <property type="entry name" value="Oxidored_FMN"/>
    <property type="match status" value="1"/>
</dbReference>
<accession>A0ABU7L9Q5</accession>
<evidence type="ECO:0000256" key="1">
    <source>
        <dbReference type="ARBA" id="ARBA00001917"/>
    </source>
</evidence>
<proteinExistence type="predicted"/>
<dbReference type="EMBL" id="JAUTXY010000004">
    <property type="protein sequence ID" value="MEE2058288.1"/>
    <property type="molecule type" value="Genomic_DNA"/>
</dbReference>
<feature type="domain" description="NADH:flavin oxidoreductase/NADH oxidase N-terminal" evidence="6">
    <location>
        <begin position="18"/>
        <end position="353"/>
    </location>
</feature>
<organism evidence="7 8">
    <name type="scientific">Rhodococcus artemisiae</name>
    <dbReference type="NCBI Taxonomy" id="714159"/>
    <lineage>
        <taxon>Bacteria</taxon>
        <taxon>Bacillati</taxon>
        <taxon>Actinomycetota</taxon>
        <taxon>Actinomycetes</taxon>
        <taxon>Mycobacteriales</taxon>
        <taxon>Nocardiaceae</taxon>
        <taxon>Rhodococcus</taxon>
    </lineage>
</organism>
<comment type="caution">
    <text evidence="7">The sequence shown here is derived from an EMBL/GenBank/DDBJ whole genome shotgun (WGS) entry which is preliminary data.</text>
</comment>
<evidence type="ECO:0000256" key="3">
    <source>
        <dbReference type="ARBA" id="ARBA00022643"/>
    </source>
</evidence>
<dbReference type="InterPro" id="IPR001155">
    <property type="entry name" value="OxRdtase_FMN_N"/>
</dbReference>
<dbReference type="Proteomes" id="UP001336020">
    <property type="component" value="Unassembled WGS sequence"/>
</dbReference>
<dbReference type="InterPro" id="IPR044152">
    <property type="entry name" value="YqjM-like"/>
</dbReference>
<dbReference type="PANTHER" id="PTHR43303:SF4">
    <property type="entry name" value="NADPH DEHYDROGENASE C23G7.10C-RELATED"/>
    <property type="match status" value="1"/>
</dbReference>
<keyword evidence="8" id="KW-1185">Reference proteome</keyword>
<keyword evidence="2" id="KW-0285">Flavoprotein</keyword>
<keyword evidence="3" id="KW-0288">FMN</keyword>
<evidence type="ECO:0000313" key="8">
    <source>
        <dbReference type="Proteomes" id="UP001336020"/>
    </source>
</evidence>
<dbReference type="Gene3D" id="3.20.20.70">
    <property type="entry name" value="Aldolase class I"/>
    <property type="match status" value="1"/>
</dbReference>
<name>A0ABU7L9Q5_9NOCA</name>
<keyword evidence="4" id="KW-0521">NADP</keyword>
<keyword evidence="5" id="KW-0560">Oxidoreductase</keyword>
<evidence type="ECO:0000313" key="7">
    <source>
        <dbReference type="EMBL" id="MEE2058288.1"/>
    </source>
</evidence>
<evidence type="ECO:0000256" key="4">
    <source>
        <dbReference type="ARBA" id="ARBA00022857"/>
    </source>
</evidence>
<evidence type="ECO:0000259" key="6">
    <source>
        <dbReference type="Pfam" id="PF00724"/>
    </source>
</evidence>
<evidence type="ECO:0000256" key="2">
    <source>
        <dbReference type="ARBA" id="ARBA00022630"/>
    </source>
</evidence>
<evidence type="ECO:0000256" key="5">
    <source>
        <dbReference type="ARBA" id="ARBA00023002"/>
    </source>
</evidence>
<comment type="cofactor">
    <cofactor evidence="1">
        <name>FMN</name>
        <dbReference type="ChEBI" id="CHEBI:58210"/>
    </cofactor>
</comment>
<dbReference type="RefSeq" id="WP_330133507.1">
    <property type="nucleotide sequence ID" value="NZ_JAUTXY010000004.1"/>
</dbReference>
<dbReference type="InterPro" id="IPR013785">
    <property type="entry name" value="Aldolase_TIM"/>
</dbReference>
<dbReference type="SUPFAM" id="SSF51395">
    <property type="entry name" value="FMN-linked oxidoreductases"/>
    <property type="match status" value="1"/>
</dbReference>
<protein>
    <submittedName>
        <fullName evidence="7">NADH:flavin oxidoreductase/NADH oxidase</fullName>
    </submittedName>
</protein>
<reference evidence="7 8" key="1">
    <citation type="submission" date="2023-07" db="EMBL/GenBank/DDBJ databases">
        <authorList>
            <person name="Girao M."/>
            <person name="Carvalho M.F."/>
        </authorList>
    </citation>
    <scope>NUCLEOTIDE SEQUENCE [LARGE SCALE GENOMIC DNA]</scope>
    <source>
        <strain evidence="7 8">YIM65754</strain>
    </source>
</reference>
<dbReference type="CDD" id="cd02932">
    <property type="entry name" value="OYE_YqiM_FMN"/>
    <property type="match status" value="1"/>
</dbReference>
<gene>
    <name evidence="7" type="ORF">Q7514_12225</name>
</gene>
<sequence>MTVRTEPTLDTATSAQILFEPLTLREVTFGNRIWLSPMCQYSAVEGVPGDWHLAHLGARAAGGFGAVVAEATAVTPDGRISPQDTGLWNEEHTRAWSRIVEFVHERGTRAGIQLTHAGRKASIHRPWDAEQGSIPPSEGGWAGVGPDSSAFPGLAEPHELTSGEIGDIVGAFGDSAHRADRAGFDLLELQAAHGFLIHSFLSPLGNTRTDSYGGSFEGRARLLVEIVDAVRRQWPQHKPLSVRFSATDWLDGGLTPDDIVAISDLLAPRGVDLIDVSSGGLLPAAIPLESGYQVPLAREVRSGTDLAVGAVGLIDDSRHAAQILEDGSADVIFLGRAALRDPNWPLRAAKDLGLEARERLWQHQSVRGDWTEVTES</sequence>